<dbReference type="OrthoDB" id="274154at2"/>
<keyword evidence="1" id="KW-1133">Transmembrane helix</keyword>
<gene>
    <name evidence="3" type="ORF">FRE64_13270</name>
</gene>
<keyword evidence="1" id="KW-0812">Transmembrane</keyword>
<evidence type="ECO:0000313" key="4">
    <source>
        <dbReference type="Proteomes" id="UP000318453"/>
    </source>
</evidence>
<dbReference type="KEGG" id="enn:FRE64_13270"/>
<proteinExistence type="predicted"/>
<keyword evidence="1" id="KW-0472">Membrane</keyword>
<organism evidence="3 4">
    <name type="scientific">Euhalothece natronophila Z-M001</name>
    <dbReference type="NCBI Taxonomy" id="522448"/>
    <lineage>
        <taxon>Bacteria</taxon>
        <taxon>Bacillati</taxon>
        <taxon>Cyanobacteriota</taxon>
        <taxon>Cyanophyceae</taxon>
        <taxon>Oscillatoriophycideae</taxon>
        <taxon>Chroococcales</taxon>
        <taxon>Halothecacae</taxon>
        <taxon>Halothece cluster</taxon>
        <taxon>Euhalothece</taxon>
    </lineage>
</organism>
<sequence>MINHLVQPIKNLAILIGIFLTISLFNPILVLASEQLPSDDVPLSEIIGNLESQDYFLIEVEFENEVWDVEAYRDGQQYELTIDPRSGNILPPQLHQYPKALSKIVANVEAKGYLPIEVEYETNIWEIEACQNGQQYQLKIDPESGNIISIKEE</sequence>
<dbReference type="Pfam" id="PF13670">
    <property type="entry name" value="PepSY_2"/>
    <property type="match status" value="2"/>
</dbReference>
<evidence type="ECO:0000313" key="3">
    <source>
        <dbReference type="EMBL" id="QDZ40826.1"/>
    </source>
</evidence>
<dbReference type="AlphaFoldDB" id="A0A5B8NPE5"/>
<feature type="domain" description="PepSY" evidence="2">
    <location>
        <begin position="101"/>
        <end position="149"/>
    </location>
</feature>
<feature type="transmembrane region" description="Helical" evidence="1">
    <location>
        <begin position="12"/>
        <end position="32"/>
    </location>
</feature>
<keyword evidence="4" id="KW-1185">Reference proteome</keyword>
<evidence type="ECO:0000256" key="1">
    <source>
        <dbReference type="SAM" id="Phobius"/>
    </source>
</evidence>
<protein>
    <submittedName>
        <fullName evidence="3">PepSY domain-containing protein</fullName>
    </submittedName>
</protein>
<dbReference type="Proteomes" id="UP000318453">
    <property type="component" value="Chromosome"/>
</dbReference>
<accession>A0A5B8NPE5</accession>
<reference evidence="3" key="1">
    <citation type="submission" date="2019-08" db="EMBL/GenBank/DDBJ databases">
        <title>Carotenoids and Carotenoid Binding Proteins in the Halophilic Cyanobacterium Euhalothece sp. ZM00.</title>
        <authorList>
            <person name="Cho S.M."/>
            <person name="Song J.Y."/>
            <person name="Park Y.-I."/>
        </authorList>
    </citation>
    <scope>NUCLEOTIDE SEQUENCE [LARGE SCALE GENOMIC DNA]</scope>
    <source>
        <strain evidence="3">Z-M001</strain>
    </source>
</reference>
<feature type="domain" description="PepSY" evidence="2">
    <location>
        <begin position="30"/>
        <end position="90"/>
    </location>
</feature>
<dbReference type="InterPro" id="IPR025711">
    <property type="entry name" value="PepSY"/>
</dbReference>
<evidence type="ECO:0000259" key="2">
    <source>
        <dbReference type="Pfam" id="PF13670"/>
    </source>
</evidence>
<dbReference type="EMBL" id="CP042326">
    <property type="protein sequence ID" value="QDZ40826.1"/>
    <property type="molecule type" value="Genomic_DNA"/>
</dbReference>
<dbReference type="RefSeq" id="WP_146296666.1">
    <property type="nucleotide sequence ID" value="NZ_CP042326.1"/>
</dbReference>
<name>A0A5B8NPE5_9CHRO</name>